<dbReference type="EMBL" id="JAUKTV010000017">
    <property type="protein sequence ID" value="KAK0710567.1"/>
    <property type="molecule type" value="Genomic_DNA"/>
</dbReference>
<dbReference type="Proteomes" id="UP001172159">
    <property type="component" value="Unassembled WGS sequence"/>
</dbReference>
<sequence length="241" mass="27078">QTMMISKMDVAARGMDLTNTAFKSPLLQVAVSVGSELCDWLTHERIPRKDYLMAMGPAEGFAQPNRNGLQVLEAAQRCSEEVTSKFGKFFSSSGALGRRIIPDEYLPFWEFEPSSSWMVTTQTSILADHDEDYATQTFCNLLARRDTAPNARSLRYRLIYPVISKVVSSIHLHTTNMGYDSMPLPEGLINLPKYRIGPNDLALAIESLKENDTHDMVLEMDGCIPVLIGWVYHHWGGHLVI</sequence>
<comment type="caution">
    <text evidence="1">The sequence shown here is derived from an EMBL/GenBank/DDBJ whole genome shotgun (WGS) entry which is preliminary data.</text>
</comment>
<keyword evidence="2" id="KW-1185">Reference proteome</keyword>
<reference evidence="1" key="1">
    <citation type="submission" date="2023-06" db="EMBL/GenBank/DDBJ databases">
        <title>Genome-scale phylogeny and comparative genomics of the fungal order Sordariales.</title>
        <authorList>
            <consortium name="Lawrence Berkeley National Laboratory"/>
            <person name="Hensen N."/>
            <person name="Bonometti L."/>
            <person name="Westerberg I."/>
            <person name="Brannstrom I.O."/>
            <person name="Guillou S."/>
            <person name="Cros-Aarteil S."/>
            <person name="Calhoun S."/>
            <person name="Haridas S."/>
            <person name="Kuo A."/>
            <person name="Mondo S."/>
            <person name="Pangilinan J."/>
            <person name="Riley R."/>
            <person name="Labutti K."/>
            <person name="Andreopoulos B."/>
            <person name="Lipzen A."/>
            <person name="Chen C."/>
            <person name="Yanf M."/>
            <person name="Daum C."/>
            <person name="Ng V."/>
            <person name="Clum A."/>
            <person name="Steindorff A."/>
            <person name="Ohm R."/>
            <person name="Martin F."/>
            <person name="Silar P."/>
            <person name="Natvig D."/>
            <person name="Lalanne C."/>
            <person name="Gautier V."/>
            <person name="Ament-Velasquez S.L."/>
            <person name="Kruys A."/>
            <person name="Hutchinson M.I."/>
            <person name="Powell A.J."/>
            <person name="Barry K."/>
            <person name="Miller A.N."/>
            <person name="Grigoriev I.V."/>
            <person name="Debuchy R."/>
            <person name="Gladieux P."/>
            <person name="Thoren M.H."/>
            <person name="Johannesson H."/>
        </authorList>
    </citation>
    <scope>NUCLEOTIDE SEQUENCE</scope>
    <source>
        <strain evidence="1">CBS 540.89</strain>
    </source>
</reference>
<proteinExistence type="predicted"/>
<dbReference type="AlphaFoldDB" id="A0AA40A760"/>
<feature type="non-terminal residue" evidence="1">
    <location>
        <position position="241"/>
    </location>
</feature>
<evidence type="ECO:0000313" key="2">
    <source>
        <dbReference type="Proteomes" id="UP001172159"/>
    </source>
</evidence>
<protein>
    <submittedName>
        <fullName evidence="1">Uncharacterized protein</fullName>
    </submittedName>
</protein>
<organism evidence="1 2">
    <name type="scientific">Apiosordaria backusii</name>
    <dbReference type="NCBI Taxonomy" id="314023"/>
    <lineage>
        <taxon>Eukaryota</taxon>
        <taxon>Fungi</taxon>
        <taxon>Dikarya</taxon>
        <taxon>Ascomycota</taxon>
        <taxon>Pezizomycotina</taxon>
        <taxon>Sordariomycetes</taxon>
        <taxon>Sordariomycetidae</taxon>
        <taxon>Sordariales</taxon>
        <taxon>Lasiosphaeriaceae</taxon>
        <taxon>Apiosordaria</taxon>
    </lineage>
</organism>
<evidence type="ECO:0000313" key="1">
    <source>
        <dbReference type="EMBL" id="KAK0710567.1"/>
    </source>
</evidence>
<feature type="non-terminal residue" evidence="1">
    <location>
        <position position="1"/>
    </location>
</feature>
<accession>A0AA40A760</accession>
<name>A0AA40A760_9PEZI</name>
<gene>
    <name evidence="1" type="ORF">B0T21DRAFT_274062</name>
</gene>